<reference evidence="8" key="1">
    <citation type="submission" date="2010-07" db="EMBL/GenBank/DDBJ databases">
        <title>The genome sequence of Gaeumannomyces graminis var. tritici strain R3-111a-1.</title>
        <authorList>
            <consortium name="The Broad Institute Genome Sequencing Platform"/>
            <person name="Ma L.-J."/>
            <person name="Dead R."/>
            <person name="Young S."/>
            <person name="Zeng Q."/>
            <person name="Koehrsen M."/>
            <person name="Alvarado L."/>
            <person name="Berlin A."/>
            <person name="Chapman S.B."/>
            <person name="Chen Z."/>
            <person name="Freedman E."/>
            <person name="Gellesch M."/>
            <person name="Goldberg J."/>
            <person name="Griggs A."/>
            <person name="Gujja S."/>
            <person name="Heilman E.R."/>
            <person name="Heiman D."/>
            <person name="Hepburn T."/>
            <person name="Howarth C."/>
            <person name="Jen D."/>
            <person name="Larson L."/>
            <person name="Mehta T."/>
            <person name="Neiman D."/>
            <person name="Pearson M."/>
            <person name="Roberts A."/>
            <person name="Saif S."/>
            <person name="Shea T."/>
            <person name="Shenoy N."/>
            <person name="Sisk P."/>
            <person name="Stolte C."/>
            <person name="Sykes S."/>
            <person name="Walk T."/>
            <person name="White J."/>
            <person name="Yandava C."/>
            <person name="Haas B."/>
            <person name="Nusbaum C."/>
            <person name="Birren B."/>
        </authorList>
    </citation>
    <scope>NUCLEOTIDE SEQUENCE [LARGE SCALE GENOMIC DNA]</scope>
    <source>
        <strain evidence="8">R3-111a-1</strain>
    </source>
</reference>
<dbReference type="eggNOG" id="ENOG502QU61">
    <property type="taxonomic scope" value="Eukaryota"/>
</dbReference>
<dbReference type="VEuPathDB" id="FungiDB:GGTG_01345"/>
<gene>
    <name evidence="7" type="primary">20341803</name>
    <name evidence="6" type="ORF">GGTG_01345</name>
</gene>
<feature type="repeat" description="ANK" evidence="3">
    <location>
        <begin position="534"/>
        <end position="566"/>
    </location>
</feature>
<dbReference type="PROSITE" id="PS50297">
    <property type="entry name" value="ANK_REP_REGION"/>
    <property type="match status" value="3"/>
</dbReference>
<reference evidence="7" key="5">
    <citation type="submission" date="2018-04" db="UniProtKB">
        <authorList>
            <consortium name="EnsemblFungi"/>
        </authorList>
    </citation>
    <scope>IDENTIFICATION</scope>
    <source>
        <strain evidence="7">R3-111a-1</strain>
    </source>
</reference>
<evidence type="ECO:0000313" key="7">
    <source>
        <dbReference type="EnsemblFungi" id="EJT81363"/>
    </source>
</evidence>
<feature type="compositionally biased region" description="Basic and acidic residues" evidence="5">
    <location>
        <begin position="592"/>
        <end position="606"/>
    </location>
</feature>
<feature type="region of interest" description="Disordered" evidence="5">
    <location>
        <begin position="1046"/>
        <end position="1069"/>
    </location>
</feature>
<evidence type="ECO:0000256" key="2">
    <source>
        <dbReference type="ARBA" id="ARBA00023043"/>
    </source>
</evidence>
<dbReference type="InterPro" id="IPR036770">
    <property type="entry name" value="Ankyrin_rpt-contain_sf"/>
</dbReference>
<dbReference type="EMBL" id="GL385395">
    <property type="protein sequence ID" value="EJT81363.1"/>
    <property type="molecule type" value="Genomic_DNA"/>
</dbReference>
<dbReference type="PRINTS" id="PR01415">
    <property type="entry name" value="ANKYRIN"/>
</dbReference>
<dbReference type="Proteomes" id="UP000006039">
    <property type="component" value="Unassembled WGS sequence"/>
</dbReference>
<keyword evidence="4" id="KW-0175">Coiled coil</keyword>
<protein>
    <submittedName>
        <fullName evidence="6">Ankyrin repeat protein</fullName>
    </submittedName>
</protein>
<dbReference type="Gene3D" id="1.25.40.20">
    <property type="entry name" value="Ankyrin repeat-containing domain"/>
    <property type="match status" value="5"/>
</dbReference>
<dbReference type="SUPFAM" id="SSF48403">
    <property type="entry name" value="Ankyrin repeat"/>
    <property type="match status" value="2"/>
</dbReference>
<dbReference type="PANTHER" id="PTHR24123">
    <property type="entry name" value="ANKYRIN REPEAT-CONTAINING"/>
    <property type="match status" value="1"/>
</dbReference>
<reference evidence="7" key="4">
    <citation type="journal article" date="2015" name="G3 (Bethesda)">
        <title>Genome sequences of three phytopathogenic species of the Magnaporthaceae family of fungi.</title>
        <authorList>
            <person name="Okagaki L.H."/>
            <person name="Nunes C.C."/>
            <person name="Sailsbery J."/>
            <person name="Clay B."/>
            <person name="Brown D."/>
            <person name="John T."/>
            <person name="Oh Y."/>
            <person name="Young N."/>
            <person name="Fitzgerald M."/>
            <person name="Haas B.J."/>
            <person name="Zeng Q."/>
            <person name="Young S."/>
            <person name="Adiconis X."/>
            <person name="Fan L."/>
            <person name="Levin J.Z."/>
            <person name="Mitchell T.K."/>
            <person name="Okubara P.A."/>
            <person name="Farman M.L."/>
            <person name="Kohn L.M."/>
            <person name="Birren B."/>
            <person name="Ma L.-J."/>
            <person name="Dean R.A."/>
        </authorList>
    </citation>
    <scope>NUCLEOTIDE SEQUENCE</scope>
    <source>
        <strain evidence="7">R3-111a-1</strain>
    </source>
</reference>
<keyword evidence="2 3" id="KW-0040">ANK repeat</keyword>
<feature type="compositionally biased region" description="Polar residues" evidence="5">
    <location>
        <begin position="607"/>
        <end position="626"/>
    </location>
</feature>
<keyword evidence="8" id="KW-1185">Reference proteome</keyword>
<feature type="repeat" description="ANK" evidence="3">
    <location>
        <begin position="567"/>
        <end position="599"/>
    </location>
</feature>
<dbReference type="InterPro" id="IPR051165">
    <property type="entry name" value="Multifunctional_ANK_Repeat"/>
</dbReference>
<dbReference type="SMART" id="SM00248">
    <property type="entry name" value="ANK"/>
    <property type="match status" value="13"/>
</dbReference>
<dbReference type="EnsemblFungi" id="EJT81363">
    <property type="protein sequence ID" value="EJT81363"/>
    <property type="gene ID" value="GGTG_01345"/>
</dbReference>
<evidence type="ECO:0000256" key="5">
    <source>
        <dbReference type="SAM" id="MobiDB-lite"/>
    </source>
</evidence>
<dbReference type="PROSITE" id="PS50088">
    <property type="entry name" value="ANK_REPEAT"/>
    <property type="match status" value="3"/>
</dbReference>
<organism evidence="6">
    <name type="scientific">Gaeumannomyces tritici (strain R3-111a-1)</name>
    <name type="common">Wheat and barley take-all root rot fungus</name>
    <name type="synonym">Gaeumannomyces graminis var. tritici</name>
    <dbReference type="NCBI Taxonomy" id="644352"/>
    <lineage>
        <taxon>Eukaryota</taxon>
        <taxon>Fungi</taxon>
        <taxon>Dikarya</taxon>
        <taxon>Ascomycota</taxon>
        <taxon>Pezizomycotina</taxon>
        <taxon>Sordariomycetes</taxon>
        <taxon>Sordariomycetidae</taxon>
        <taxon>Magnaporthales</taxon>
        <taxon>Magnaporthaceae</taxon>
        <taxon>Gaeumannomyces</taxon>
    </lineage>
</organism>
<keyword evidence="1" id="KW-0677">Repeat</keyword>
<dbReference type="PANTHER" id="PTHR24123:SF33">
    <property type="entry name" value="PROTEIN HOS4"/>
    <property type="match status" value="1"/>
</dbReference>
<reference evidence="6" key="3">
    <citation type="submission" date="2010-09" db="EMBL/GenBank/DDBJ databases">
        <title>Annotation of Gaeumannomyces graminis var. tritici R3-111a-1.</title>
        <authorList>
            <consortium name="The Broad Institute Genome Sequencing Platform"/>
            <person name="Ma L.-J."/>
            <person name="Dead R."/>
            <person name="Young S.K."/>
            <person name="Zeng Q."/>
            <person name="Gargeya S."/>
            <person name="Fitzgerald M."/>
            <person name="Haas B."/>
            <person name="Abouelleil A."/>
            <person name="Alvarado L."/>
            <person name="Arachchi H.M."/>
            <person name="Berlin A."/>
            <person name="Brown A."/>
            <person name="Chapman S.B."/>
            <person name="Chen Z."/>
            <person name="Dunbar C."/>
            <person name="Freedman E."/>
            <person name="Gearin G."/>
            <person name="Gellesch M."/>
            <person name="Goldberg J."/>
            <person name="Griggs A."/>
            <person name="Gujja S."/>
            <person name="Heiman D."/>
            <person name="Howarth C."/>
            <person name="Larson L."/>
            <person name="Lui A."/>
            <person name="MacDonald P.J.P."/>
            <person name="Mehta T."/>
            <person name="Montmayeur A."/>
            <person name="Murphy C."/>
            <person name="Neiman D."/>
            <person name="Pearson M."/>
            <person name="Priest M."/>
            <person name="Roberts A."/>
            <person name="Saif S."/>
            <person name="Shea T."/>
            <person name="Shenoy N."/>
            <person name="Sisk P."/>
            <person name="Stolte C."/>
            <person name="Sykes S."/>
            <person name="Yandava C."/>
            <person name="Wortman J."/>
            <person name="Nusbaum C."/>
            <person name="Birren B."/>
        </authorList>
    </citation>
    <scope>NUCLEOTIDE SEQUENCE</scope>
    <source>
        <strain evidence="6">R3-111a-1</strain>
    </source>
</reference>
<feature type="region of interest" description="Disordered" evidence="5">
    <location>
        <begin position="1168"/>
        <end position="1192"/>
    </location>
</feature>
<dbReference type="GeneID" id="20341803"/>
<feature type="compositionally biased region" description="Acidic residues" evidence="5">
    <location>
        <begin position="638"/>
        <end position="664"/>
    </location>
</feature>
<sequence>MAASNLPEIPVPHAELAAYVAGNPGTPITELLEPYRVFEQELRGLYAQEPDHEVLRNPHVNVLPLFAASTPDIKVRARVLEKESQDEKDRYIMSLPDEHRRADGSPAVVDSLKRFQENFNIFSESALVDMDWNNVVVSGSAVTSCLLPVPKQFAQSKRALREFYHEKFCPASDVDLFLYGLTEEQALAKIAEIEGSIKDSILTECTTVRTKNAITICSSYPTRHVQIVLRIYKSVSEILTGFDVDCSGAAYDGKQVYCTPRALQSFVTQINHVDLSRRSPSYENRLSKYSHRGFEVYWPGLDRSRIDPTIFERSFRRTLGLARLLVLERLPTSSAREQYLDKRREERGRPAVNRGWSSGLHGNIKESHEDEVAEWVTEDEVSNYHTFTIPYGPKFTAKRIEKLCYTRDLLLNAEWNQPKEREVYLHRHPAFFGRFIDVAEDCCGFCPKAVTEEELAVAEVEDKTYVSGKISFIKDDPGRQEIGSFNPLTDDDWTEMAYVGNTARLCQAIVDGDAEHVQDWLAQEGADPNKRDHTGRSPLHLAAMTSTPEIVRLLVDKGARLVARIADGRTALHLAAERGSVDIVKILMDKSNENEADAEEKKDRQRTAQGTGANATAEESQKSANSEESQGGGKEKEDEGEEDEEEEDGEFIDDEDLSDEDDEGQSMATGSFVKVKRGDSKPGTQDVIPDDEGDDFYDVNVIAWDTPCSALHLAIISGHIDVVRLLCEEYGADVLLPVKILGYDSKPVAALLTLVLALSLPVDQAKIMTKTLLALGATSAQADLKHMTCFHRYVANGASELVEALWDLDPVRAKTSINHLAWPDHWKAVSPLQAAIQNNDSRLVLKLLDAGAVPDIDFETWLKSAKHAIENRLGTVESNTDTFRTSLDQPLILALESADPTSAIALLERGADVNTLTQMSWNILKGGWWRNYNTGETALDVVRRQMALVRKYEGEKPCGTAPQPLAGVESALEGLVPDTWKHWVVARAAADAQATAESRLKCYRDDLKRIEAKKGRLEKKETITEIAYALENAEAIILERGGKTFDELHPGMNDQNRNQSTERDSDQRQTPFEFKHSFYGVKDMTPAREVAYVELFEAAWSGNLERIKELTLASWDEEKREPPLMVSVEDSQRNNLFVTAVLRGHREVAKAILEIAHAQYAPEEVKTTRFTMDRPEDDSDCSSSDESVGEHEDKPKIFARIVDDKFTVDNIGEISMQVKSRTKPLTMLLAPAVLIVADPRQSKLTTLFEHAISENDLALLRFLLDTAMSLPVEKAEDEDESAHFFDFPRDAFEQAIKSGHVEMLGEIIKRTGAGLPLEEMVKQSGVKMDVKPRYYQGLSVYGKKRNDWATAGRAVVRRNTGITTSPLLLAAAQGSIESVEWFLSDAPLRNYLEFRGTKAAREDARLKHLSATAGGFEKAVTAWLQNQNELVLHAAVLKGRRLDSVKPLVEYLVKTFPAATTTRSSNGYTPLHIACRLGRTDLVELLMPHSDQTAKDHDFNNIIHLALAERPRAAQLRPMLELMDAGLRKQMFKERNKLGSGGRTPLYEWIHVTINSRWQPFGSYSGRDEVLEVMKLLLEYSGGEELDMLDGAGNTVLHTMIVRQAHPDLIKIILDLDAKLLHRENAVGRTPAEVARDEFVSSRICEPRSRHNKSVSDMVNADSDTFVDPKGERITGAMWGRAGSDEERKAEIYNLCRAHVDDSSPSTCKRRLASLGEANDVARRLGETYQPQRYYGTKPKADNAEDDASEDGNRGGDGARGAASDYVSQNMCDFGDAWWEKKETEEESL</sequence>
<evidence type="ECO:0000313" key="8">
    <source>
        <dbReference type="Proteomes" id="UP000006039"/>
    </source>
</evidence>
<evidence type="ECO:0000256" key="1">
    <source>
        <dbReference type="ARBA" id="ARBA00022737"/>
    </source>
</evidence>
<evidence type="ECO:0000313" key="6">
    <source>
        <dbReference type="EMBL" id="EJT81363.1"/>
    </source>
</evidence>
<evidence type="ECO:0000256" key="3">
    <source>
        <dbReference type="PROSITE-ProRule" id="PRU00023"/>
    </source>
</evidence>
<dbReference type="Pfam" id="PF00023">
    <property type="entry name" value="Ank"/>
    <property type="match status" value="1"/>
</dbReference>
<dbReference type="InterPro" id="IPR002110">
    <property type="entry name" value="Ankyrin_rpt"/>
</dbReference>
<dbReference type="Pfam" id="PF12796">
    <property type="entry name" value="Ank_2"/>
    <property type="match status" value="2"/>
</dbReference>
<proteinExistence type="predicted"/>
<name>J3NJB2_GAET3</name>
<reference evidence="6" key="2">
    <citation type="submission" date="2010-07" db="EMBL/GenBank/DDBJ databases">
        <authorList>
            <consortium name="The Broad Institute Genome Sequencing Platform"/>
            <consortium name="Broad Institute Genome Sequencing Center for Infectious Disease"/>
            <person name="Ma L.-J."/>
            <person name="Dead R."/>
            <person name="Young S."/>
            <person name="Zeng Q."/>
            <person name="Koehrsen M."/>
            <person name="Alvarado L."/>
            <person name="Berlin A."/>
            <person name="Chapman S.B."/>
            <person name="Chen Z."/>
            <person name="Freedman E."/>
            <person name="Gellesch M."/>
            <person name="Goldberg J."/>
            <person name="Griggs A."/>
            <person name="Gujja S."/>
            <person name="Heilman E.R."/>
            <person name="Heiman D."/>
            <person name="Hepburn T."/>
            <person name="Howarth C."/>
            <person name="Jen D."/>
            <person name="Larson L."/>
            <person name="Mehta T."/>
            <person name="Neiman D."/>
            <person name="Pearson M."/>
            <person name="Roberts A."/>
            <person name="Saif S."/>
            <person name="Shea T."/>
            <person name="Shenoy N."/>
            <person name="Sisk P."/>
            <person name="Stolte C."/>
            <person name="Sykes S."/>
            <person name="Walk T."/>
            <person name="White J."/>
            <person name="Yandava C."/>
            <person name="Haas B."/>
            <person name="Nusbaum C."/>
            <person name="Birren B."/>
        </authorList>
    </citation>
    <scope>NUCLEOTIDE SEQUENCE</scope>
    <source>
        <strain evidence="6">R3-111a-1</strain>
    </source>
</reference>
<dbReference type="STRING" id="644352.J3NJB2"/>
<feature type="repeat" description="ANK" evidence="3">
    <location>
        <begin position="1466"/>
        <end position="1487"/>
    </location>
</feature>
<feature type="coiled-coil region" evidence="4">
    <location>
        <begin position="993"/>
        <end position="1020"/>
    </location>
</feature>
<feature type="region of interest" description="Disordered" evidence="5">
    <location>
        <begin position="592"/>
        <end position="692"/>
    </location>
</feature>
<evidence type="ECO:0000256" key="4">
    <source>
        <dbReference type="SAM" id="Coils"/>
    </source>
</evidence>
<dbReference type="HOGENOM" id="CLU_003548_0_0_1"/>
<dbReference type="RefSeq" id="XP_009217372.1">
    <property type="nucleotide sequence ID" value="XM_009219108.1"/>
</dbReference>
<dbReference type="OrthoDB" id="539213at2759"/>
<feature type="region of interest" description="Disordered" evidence="5">
    <location>
        <begin position="1723"/>
        <end position="1766"/>
    </location>
</feature>
<accession>J3NJB2</accession>